<dbReference type="AlphaFoldDB" id="A0A6J7LT79"/>
<evidence type="ECO:0000313" key="3">
    <source>
        <dbReference type="EMBL" id="CAB5026594.1"/>
    </source>
</evidence>
<sequence length="204" mass="22175">MRHGRTEANHRGLLLGRADPRLDETGIVQVAALADYLAQELIGRKINAVVTSPLLRTQETAAAIGHALAVTPEVDERLIEMNYGEWDQLPVDEIAPEVWKQWRVDPDFSPPGGESLAQVQIRVGQCLDDLVRRAHSPDPDSPGGVVVAVSHTSPIKAALVWALRGSPELAWRFRLSVASITEITLGPFGPVVTRFNETVTPSVG</sequence>
<dbReference type="SMART" id="SM00855">
    <property type="entry name" value="PGAM"/>
    <property type="match status" value="1"/>
</dbReference>
<dbReference type="PANTHER" id="PTHR48100">
    <property type="entry name" value="BROAD-SPECIFICITY PHOSPHATASE YOR283W-RELATED"/>
    <property type="match status" value="1"/>
</dbReference>
<dbReference type="InterPro" id="IPR050275">
    <property type="entry name" value="PGM_Phosphatase"/>
</dbReference>
<dbReference type="EMBL" id="CAFBMM010000062">
    <property type="protein sequence ID" value="CAB4911442.1"/>
    <property type="molecule type" value="Genomic_DNA"/>
</dbReference>
<gene>
    <name evidence="1" type="ORF">UFOPK3605_01141</name>
    <name evidence="2" type="ORF">UFOPK3897_00516</name>
    <name evidence="3" type="ORF">UFOPK4121_01000</name>
</gene>
<dbReference type="GO" id="GO:0016791">
    <property type="term" value="F:phosphatase activity"/>
    <property type="evidence" value="ECO:0007669"/>
    <property type="project" value="TreeGrafter"/>
</dbReference>
<evidence type="ECO:0000313" key="2">
    <source>
        <dbReference type="EMBL" id="CAB4972030.1"/>
    </source>
</evidence>
<dbReference type="PANTHER" id="PTHR48100:SF62">
    <property type="entry name" value="GLUCOSYL-3-PHOSPHOGLYCERATE PHOSPHATASE"/>
    <property type="match status" value="1"/>
</dbReference>
<proteinExistence type="predicted"/>
<dbReference type="InterPro" id="IPR013078">
    <property type="entry name" value="His_Pase_superF_clade-1"/>
</dbReference>
<dbReference type="EMBL" id="CAFBOF010000006">
    <property type="protein sequence ID" value="CAB4972030.1"/>
    <property type="molecule type" value="Genomic_DNA"/>
</dbReference>
<dbReference type="Gene3D" id="3.40.50.1240">
    <property type="entry name" value="Phosphoglycerate mutase-like"/>
    <property type="match status" value="1"/>
</dbReference>
<organism evidence="2">
    <name type="scientific">freshwater metagenome</name>
    <dbReference type="NCBI Taxonomy" id="449393"/>
    <lineage>
        <taxon>unclassified sequences</taxon>
        <taxon>metagenomes</taxon>
        <taxon>ecological metagenomes</taxon>
    </lineage>
</organism>
<dbReference type="InterPro" id="IPR029033">
    <property type="entry name" value="His_PPase_superfam"/>
</dbReference>
<evidence type="ECO:0000313" key="1">
    <source>
        <dbReference type="EMBL" id="CAB4911442.1"/>
    </source>
</evidence>
<dbReference type="GO" id="GO:0005737">
    <property type="term" value="C:cytoplasm"/>
    <property type="evidence" value="ECO:0007669"/>
    <property type="project" value="TreeGrafter"/>
</dbReference>
<protein>
    <submittedName>
        <fullName evidence="2">Unannotated protein</fullName>
    </submittedName>
</protein>
<accession>A0A6J7LT79</accession>
<dbReference type="Pfam" id="PF00300">
    <property type="entry name" value="His_Phos_1"/>
    <property type="match status" value="1"/>
</dbReference>
<name>A0A6J7LT79_9ZZZZ</name>
<dbReference type="EMBL" id="CAFBPQ010000029">
    <property type="protein sequence ID" value="CAB5026594.1"/>
    <property type="molecule type" value="Genomic_DNA"/>
</dbReference>
<dbReference type="CDD" id="cd07067">
    <property type="entry name" value="HP_PGM_like"/>
    <property type="match status" value="1"/>
</dbReference>
<dbReference type="SUPFAM" id="SSF53254">
    <property type="entry name" value="Phosphoglycerate mutase-like"/>
    <property type="match status" value="1"/>
</dbReference>
<reference evidence="2" key="1">
    <citation type="submission" date="2020-05" db="EMBL/GenBank/DDBJ databases">
        <authorList>
            <person name="Chiriac C."/>
            <person name="Salcher M."/>
            <person name="Ghai R."/>
            <person name="Kavagutti S V."/>
        </authorList>
    </citation>
    <scope>NUCLEOTIDE SEQUENCE</scope>
</reference>